<dbReference type="HOGENOM" id="CLU_070977_0_0_1"/>
<dbReference type="Gene3D" id="2.80.10.50">
    <property type="match status" value="1"/>
</dbReference>
<dbReference type="PROSITE" id="PS50231">
    <property type="entry name" value="RICIN_B_LECTIN"/>
    <property type="match status" value="1"/>
</dbReference>
<sequence>MLSLLTVTVLATRLALSVSARPIEVLVPRAVDALNQAAFEEAHQRDDTATRAFSAVQIKTSTGQCFSVDPLSGDFRANLTPVQLVSCDSGSANQKWDVITAGKHNNIPGFALVVSTLTNACLNFDPRRAAGNQVILFSCGGRADGGGAVTDSQLFSFGATSGAAPFVLTPKNSNNQVCLVPNGALLDQTTCNALAPSANQLFKIGDVAVQPVASSTSSTAAAVTSSAATTPPVVTTTSTATATITTIQSVSRAGGRLDPTAVAEAQQRDDTATRAFTAASIKASCLEHYLHKH</sequence>
<dbReference type="InterPro" id="IPR035992">
    <property type="entry name" value="Ricin_B-like_lectins"/>
</dbReference>
<evidence type="ECO:0000313" key="3">
    <source>
        <dbReference type="Proteomes" id="UP000054097"/>
    </source>
</evidence>
<dbReference type="OrthoDB" id="5383818at2759"/>
<dbReference type="STRING" id="933852.A0A0C2WTB0"/>
<name>A0A0C2WTB0_SERVB</name>
<protein>
    <submittedName>
        <fullName evidence="2">Uncharacterized protein</fullName>
    </submittedName>
</protein>
<dbReference type="SUPFAM" id="SSF50370">
    <property type="entry name" value="Ricin B-like lectins"/>
    <property type="match status" value="1"/>
</dbReference>
<evidence type="ECO:0000256" key="1">
    <source>
        <dbReference type="SAM" id="SignalP"/>
    </source>
</evidence>
<dbReference type="EMBL" id="KN824410">
    <property type="protein sequence ID" value="KIM20762.1"/>
    <property type="molecule type" value="Genomic_DNA"/>
</dbReference>
<dbReference type="CDD" id="cd00161">
    <property type="entry name" value="beta-trefoil_Ricin-like"/>
    <property type="match status" value="1"/>
</dbReference>
<keyword evidence="3" id="KW-1185">Reference proteome</keyword>
<accession>A0A0C2WTB0</accession>
<feature type="chain" id="PRO_5002173784" evidence="1">
    <location>
        <begin position="21"/>
        <end position="293"/>
    </location>
</feature>
<keyword evidence="1" id="KW-0732">Signal</keyword>
<feature type="signal peptide" evidence="1">
    <location>
        <begin position="1"/>
        <end position="20"/>
    </location>
</feature>
<dbReference type="AlphaFoldDB" id="A0A0C2WTB0"/>
<dbReference type="Proteomes" id="UP000054097">
    <property type="component" value="Unassembled WGS sequence"/>
</dbReference>
<evidence type="ECO:0000313" key="2">
    <source>
        <dbReference type="EMBL" id="KIM20762.1"/>
    </source>
</evidence>
<reference evidence="2 3" key="1">
    <citation type="submission" date="2014-04" db="EMBL/GenBank/DDBJ databases">
        <authorList>
            <consortium name="DOE Joint Genome Institute"/>
            <person name="Kuo A."/>
            <person name="Zuccaro A."/>
            <person name="Kohler A."/>
            <person name="Nagy L.G."/>
            <person name="Floudas D."/>
            <person name="Copeland A."/>
            <person name="Barry K.W."/>
            <person name="Cichocki N."/>
            <person name="Veneault-Fourrey C."/>
            <person name="LaButti K."/>
            <person name="Lindquist E.A."/>
            <person name="Lipzen A."/>
            <person name="Lundell T."/>
            <person name="Morin E."/>
            <person name="Murat C."/>
            <person name="Sun H."/>
            <person name="Tunlid A."/>
            <person name="Henrissat B."/>
            <person name="Grigoriev I.V."/>
            <person name="Hibbett D.S."/>
            <person name="Martin F."/>
            <person name="Nordberg H.P."/>
            <person name="Cantor M.N."/>
            <person name="Hua S.X."/>
        </authorList>
    </citation>
    <scope>NUCLEOTIDE SEQUENCE [LARGE SCALE GENOMIC DNA]</scope>
    <source>
        <strain evidence="2 3">MAFF 305830</strain>
    </source>
</reference>
<reference evidence="3" key="2">
    <citation type="submission" date="2015-01" db="EMBL/GenBank/DDBJ databases">
        <title>Evolutionary Origins and Diversification of the Mycorrhizal Mutualists.</title>
        <authorList>
            <consortium name="DOE Joint Genome Institute"/>
            <consortium name="Mycorrhizal Genomics Consortium"/>
            <person name="Kohler A."/>
            <person name="Kuo A."/>
            <person name="Nagy L.G."/>
            <person name="Floudas D."/>
            <person name="Copeland A."/>
            <person name="Barry K.W."/>
            <person name="Cichocki N."/>
            <person name="Veneault-Fourrey C."/>
            <person name="LaButti K."/>
            <person name="Lindquist E.A."/>
            <person name="Lipzen A."/>
            <person name="Lundell T."/>
            <person name="Morin E."/>
            <person name="Murat C."/>
            <person name="Riley R."/>
            <person name="Ohm R."/>
            <person name="Sun H."/>
            <person name="Tunlid A."/>
            <person name="Henrissat B."/>
            <person name="Grigoriev I.V."/>
            <person name="Hibbett D.S."/>
            <person name="Martin F."/>
        </authorList>
    </citation>
    <scope>NUCLEOTIDE SEQUENCE [LARGE SCALE GENOMIC DNA]</scope>
    <source>
        <strain evidence="3">MAFF 305830</strain>
    </source>
</reference>
<gene>
    <name evidence="2" type="ORF">M408DRAFT_12904</name>
</gene>
<organism evidence="2 3">
    <name type="scientific">Serendipita vermifera MAFF 305830</name>
    <dbReference type="NCBI Taxonomy" id="933852"/>
    <lineage>
        <taxon>Eukaryota</taxon>
        <taxon>Fungi</taxon>
        <taxon>Dikarya</taxon>
        <taxon>Basidiomycota</taxon>
        <taxon>Agaricomycotina</taxon>
        <taxon>Agaricomycetes</taxon>
        <taxon>Sebacinales</taxon>
        <taxon>Serendipitaceae</taxon>
        <taxon>Serendipita</taxon>
    </lineage>
</organism>
<proteinExistence type="predicted"/>